<evidence type="ECO:0000256" key="4">
    <source>
        <dbReference type="ARBA" id="ARBA00022605"/>
    </source>
</evidence>
<dbReference type="GO" id="GO:0009073">
    <property type="term" value="P:aromatic amino acid family biosynthetic process"/>
    <property type="evidence" value="ECO:0007669"/>
    <property type="project" value="UniProtKB-KW"/>
</dbReference>
<name>A0A2A4WZW4_UNCAE</name>
<dbReference type="Gene3D" id="3.60.150.10">
    <property type="entry name" value="Chorismate synthase AroC"/>
    <property type="match status" value="1"/>
</dbReference>
<reference evidence="10" key="1">
    <citation type="submission" date="2017-08" db="EMBL/GenBank/DDBJ databases">
        <title>A dynamic microbial community with high functional redundancy inhabits the cold, oxic subseafloor aquifer.</title>
        <authorList>
            <person name="Tully B.J."/>
            <person name="Wheat C.G."/>
            <person name="Glazer B.T."/>
            <person name="Huber J.A."/>
        </authorList>
    </citation>
    <scope>NUCLEOTIDE SEQUENCE [LARGE SCALE GENOMIC DNA]</scope>
</reference>
<evidence type="ECO:0000256" key="6">
    <source>
        <dbReference type="ARBA" id="ARBA00023239"/>
    </source>
</evidence>
<evidence type="ECO:0000313" key="10">
    <source>
        <dbReference type="Proteomes" id="UP000218775"/>
    </source>
</evidence>
<evidence type="ECO:0000256" key="1">
    <source>
        <dbReference type="ARBA" id="ARBA00005044"/>
    </source>
</evidence>
<keyword evidence="7" id="KW-0288">FMN</keyword>
<accession>A0A2A4WZW4</accession>
<dbReference type="GO" id="GO:0005829">
    <property type="term" value="C:cytosol"/>
    <property type="evidence" value="ECO:0007669"/>
    <property type="project" value="TreeGrafter"/>
</dbReference>
<dbReference type="PANTHER" id="PTHR21085:SF0">
    <property type="entry name" value="CHORISMATE SYNTHASE"/>
    <property type="match status" value="1"/>
</dbReference>
<feature type="binding site" evidence="7">
    <location>
        <begin position="127"/>
        <end position="129"/>
    </location>
    <ligand>
        <name>FMN</name>
        <dbReference type="ChEBI" id="CHEBI:58210"/>
    </ligand>
</feature>
<dbReference type="GO" id="GO:0010181">
    <property type="term" value="F:FMN binding"/>
    <property type="evidence" value="ECO:0007669"/>
    <property type="project" value="TreeGrafter"/>
</dbReference>
<comment type="caution">
    <text evidence="7">Lacks conserved residue(s) required for the propagation of feature annotation.</text>
</comment>
<evidence type="ECO:0000256" key="7">
    <source>
        <dbReference type="HAMAP-Rule" id="MF_00300"/>
    </source>
</evidence>
<dbReference type="Proteomes" id="UP000218775">
    <property type="component" value="Unassembled WGS sequence"/>
</dbReference>
<protein>
    <recommendedName>
        <fullName evidence="3 7">Chorismate synthase</fullName>
        <shortName evidence="7">CS</shortName>
        <ecNumber evidence="3 7">4.2.3.5</ecNumber>
    </recommendedName>
    <alternativeName>
        <fullName evidence="7">5-enolpyruvylshikimate-3-phosphate phospholyase</fullName>
    </alternativeName>
</protein>
<dbReference type="SUPFAM" id="SSF103263">
    <property type="entry name" value="Chorismate synthase, AroC"/>
    <property type="match status" value="1"/>
</dbReference>
<comment type="cofactor">
    <cofactor evidence="7 8">
        <name>FMNH2</name>
        <dbReference type="ChEBI" id="CHEBI:57618"/>
    </cofactor>
    <text evidence="7 8">Reduced FMN (FMNH(2)).</text>
</comment>
<dbReference type="GO" id="GO:0004107">
    <property type="term" value="F:chorismate synthase activity"/>
    <property type="evidence" value="ECO:0007669"/>
    <property type="project" value="UniProtKB-UniRule"/>
</dbReference>
<dbReference type="PROSITE" id="PS00787">
    <property type="entry name" value="CHORISMATE_SYNTHASE_1"/>
    <property type="match status" value="1"/>
</dbReference>
<evidence type="ECO:0000313" key="9">
    <source>
        <dbReference type="EMBL" id="PCI75365.1"/>
    </source>
</evidence>
<dbReference type="NCBIfam" id="NF003793">
    <property type="entry name" value="PRK05382.1"/>
    <property type="match status" value="1"/>
</dbReference>
<dbReference type="NCBIfam" id="TIGR00033">
    <property type="entry name" value="aroC"/>
    <property type="match status" value="1"/>
</dbReference>
<feature type="binding site" evidence="7">
    <location>
        <begin position="308"/>
        <end position="312"/>
    </location>
    <ligand>
        <name>FMN</name>
        <dbReference type="ChEBI" id="CHEBI:58210"/>
    </ligand>
</feature>
<evidence type="ECO:0000256" key="5">
    <source>
        <dbReference type="ARBA" id="ARBA00023141"/>
    </source>
</evidence>
<comment type="similarity">
    <text evidence="2 7 8">Belongs to the chorismate synthase family.</text>
</comment>
<keyword evidence="7" id="KW-0285">Flavoprotein</keyword>
<dbReference type="EMBL" id="NVUK01000049">
    <property type="protein sequence ID" value="PCI75365.1"/>
    <property type="molecule type" value="Genomic_DNA"/>
</dbReference>
<dbReference type="AlphaFoldDB" id="A0A2A4WZW4"/>
<dbReference type="GO" id="GO:0009423">
    <property type="term" value="P:chorismate biosynthetic process"/>
    <property type="evidence" value="ECO:0007669"/>
    <property type="project" value="UniProtKB-UniRule"/>
</dbReference>
<keyword evidence="5 7" id="KW-0057">Aromatic amino acid biosynthesis</keyword>
<dbReference type="CDD" id="cd07304">
    <property type="entry name" value="Chorismate_synthase"/>
    <property type="match status" value="1"/>
</dbReference>
<feature type="binding site" evidence="7">
    <location>
        <position position="336"/>
    </location>
    <ligand>
        <name>FMN</name>
        <dbReference type="ChEBI" id="CHEBI:58210"/>
    </ligand>
</feature>
<feature type="binding site" evidence="7">
    <location>
        <begin position="248"/>
        <end position="249"/>
    </location>
    <ligand>
        <name>FMN</name>
        <dbReference type="ChEBI" id="CHEBI:58210"/>
    </ligand>
</feature>
<comment type="catalytic activity">
    <reaction evidence="7 8">
        <text>5-O-(1-carboxyvinyl)-3-phosphoshikimate = chorismate + phosphate</text>
        <dbReference type="Rhea" id="RHEA:21020"/>
        <dbReference type="ChEBI" id="CHEBI:29748"/>
        <dbReference type="ChEBI" id="CHEBI:43474"/>
        <dbReference type="ChEBI" id="CHEBI:57701"/>
        <dbReference type="EC" id="4.2.3.5"/>
    </reaction>
</comment>
<dbReference type="InterPro" id="IPR035904">
    <property type="entry name" value="Chorismate_synth_AroC_sf"/>
</dbReference>
<dbReference type="EC" id="4.2.3.5" evidence="3 7"/>
<evidence type="ECO:0000256" key="2">
    <source>
        <dbReference type="ARBA" id="ARBA00008014"/>
    </source>
</evidence>
<dbReference type="UniPathway" id="UPA00053">
    <property type="reaction ID" value="UER00090"/>
</dbReference>
<dbReference type="Pfam" id="PF01264">
    <property type="entry name" value="Chorismate_synt"/>
    <property type="match status" value="1"/>
</dbReference>
<feature type="binding site" evidence="7">
    <location>
        <position position="48"/>
    </location>
    <ligand>
        <name>NADP(+)</name>
        <dbReference type="ChEBI" id="CHEBI:58349"/>
    </ligand>
</feature>
<dbReference type="HAMAP" id="MF_00300">
    <property type="entry name" value="Chorismate_synth"/>
    <property type="match status" value="1"/>
</dbReference>
<dbReference type="PANTHER" id="PTHR21085">
    <property type="entry name" value="CHORISMATE SYNTHASE"/>
    <property type="match status" value="1"/>
</dbReference>
<comment type="subunit">
    <text evidence="7">Homotetramer.</text>
</comment>
<comment type="caution">
    <text evidence="9">The sequence shown here is derived from an EMBL/GenBank/DDBJ whole genome shotgun (WGS) entry which is preliminary data.</text>
</comment>
<dbReference type="InterPro" id="IPR000453">
    <property type="entry name" value="Chorismate_synth"/>
</dbReference>
<keyword evidence="4 7" id="KW-0028">Amino-acid biosynthesis</keyword>
<gene>
    <name evidence="7" type="primary">aroC</name>
    <name evidence="9" type="ORF">COB21_05725</name>
</gene>
<feature type="binding site" evidence="7">
    <location>
        <position position="293"/>
    </location>
    <ligand>
        <name>FMN</name>
        <dbReference type="ChEBI" id="CHEBI:58210"/>
    </ligand>
</feature>
<keyword evidence="6 7" id="KW-0456">Lyase</keyword>
<organism evidence="9 10">
    <name type="scientific">Aerophobetes bacterium</name>
    <dbReference type="NCBI Taxonomy" id="2030807"/>
    <lineage>
        <taxon>Bacteria</taxon>
        <taxon>Candidatus Aerophobota</taxon>
    </lineage>
</organism>
<dbReference type="PROSITE" id="PS00788">
    <property type="entry name" value="CHORISMATE_SYNTHASE_2"/>
    <property type="match status" value="1"/>
</dbReference>
<evidence type="ECO:0000256" key="3">
    <source>
        <dbReference type="ARBA" id="ARBA00013036"/>
    </source>
</evidence>
<dbReference type="GO" id="GO:0008652">
    <property type="term" value="P:amino acid biosynthetic process"/>
    <property type="evidence" value="ECO:0007669"/>
    <property type="project" value="UniProtKB-KW"/>
</dbReference>
<keyword evidence="7" id="KW-0521">NADP</keyword>
<evidence type="ECO:0000256" key="8">
    <source>
        <dbReference type="RuleBase" id="RU000605"/>
    </source>
</evidence>
<dbReference type="PIRSF" id="PIRSF001456">
    <property type="entry name" value="Chorismate_synth"/>
    <property type="match status" value="1"/>
</dbReference>
<comment type="function">
    <text evidence="7">Catalyzes the anti-1,4-elimination of the C-3 phosphate and the C-6 proR hydrogen from 5-enolpyruvylshikimate-3-phosphate (EPSP) to yield chorismate, which is the branch point compound that serves as the starting substrate for the three terminal pathways of aromatic amino acid biosynthesis. This reaction introduces a second double bond into the aromatic ring system.</text>
</comment>
<sequence length="363" mass="39062">MGNNSFGKNFVVTTWGESHGKAMGVVIDGCPPNLPLSLEDIHNELHLRSPSRNKTSFTTPRKEEDKAEILSGVFEGKTTGAPISIIIYNKDARPSDYKSIESIYRPGHANFTYEKKYGHFDPRGGGRASARETAARVAAGAVAKKWLQLNNIKLVTYLSSVGEIQTPNIEISHANVEQIQESILNSAIFCPDKEAEVSILNYLEEVSAQGDSMGSTVQCHILGVNPGVGDPIYRKIEAKLASAMLSINACKGFEMGSGFQAASMYGSEHNDLFVLSSSGQITCSTNHAGGVLAGISTGMPITMRAAFKPPSTIKKPQQSLNKQRQTATLCYGTKARHDVCLGIRAVPVVQAMAALTIIDFLLA</sequence>
<dbReference type="InterPro" id="IPR020541">
    <property type="entry name" value="Chorismate_synthase_CS"/>
</dbReference>
<proteinExistence type="inferred from homology"/>
<comment type="pathway">
    <text evidence="1 7 8">Metabolic intermediate biosynthesis; chorismate biosynthesis; chorismate from D-erythrose 4-phosphate and phosphoenolpyruvate: step 7/7.</text>
</comment>
<keyword evidence="7" id="KW-0274">FAD</keyword>